<dbReference type="GO" id="GO:0016020">
    <property type="term" value="C:membrane"/>
    <property type="evidence" value="ECO:0007669"/>
    <property type="project" value="UniProtKB-SubCell"/>
</dbReference>
<comment type="similarity">
    <text evidence="1">Belongs to the methyltransferase superfamily.</text>
</comment>
<keyword evidence="1" id="KW-0489">Methyltransferase</keyword>
<proteinExistence type="inferred from homology"/>
<dbReference type="Proteomes" id="UP000287651">
    <property type="component" value="Unassembled WGS sequence"/>
</dbReference>
<evidence type="ECO:0000313" key="2">
    <source>
        <dbReference type="EMBL" id="RRT77175.1"/>
    </source>
</evidence>
<dbReference type="Pfam" id="PF03141">
    <property type="entry name" value="Methyltransf_29"/>
    <property type="match status" value="2"/>
</dbReference>
<keyword evidence="1" id="KW-0735">Signal-anchor</keyword>
<keyword evidence="1" id="KW-0808">Transferase</keyword>
<organism evidence="2 3">
    <name type="scientific">Ensete ventricosum</name>
    <name type="common">Abyssinian banana</name>
    <name type="synonym">Musa ensete</name>
    <dbReference type="NCBI Taxonomy" id="4639"/>
    <lineage>
        <taxon>Eukaryota</taxon>
        <taxon>Viridiplantae</taxon>
        <taxon>Streptophyta</taxon>
        <taxon>Embryophyta</taxon>
        <taxon>Tracheophyta</taxon>
        <taxon>Spermatophyta</taxon>
        <taxon>Magnoliopsida</taxon>
        <taxon>Liliopsida</taxon>
        <taxon>Zingiberales</taxon>
        <taxon>Musaceae</taxon>
        <taxon>Ensete</taxon>
    </lineage>
</organism>
<dbReference type="GO" id="GO:0008168">
    <property type="term" value="F:methyltransferase activity"/>
    <property type="evidence" value="ECO:0007669"/>
    <property type="project" value="UniProtKB-UniRule"/>
</dbReference>
<keyword evidence="1" id="KW-0325">Glycoprotein</keyword>
<comment type="caution">
    <text evidence="2">The sequence shown here is derived from an EMBL/GenBank/DDBJ whole genome shotgun (WGS) entry which is preliminary data.</text>
</comment>
<name>A0A444GI19_ENSVE</name>
<dbReference type="EC" id="2.1.1.-" evidence="1"/>
<gene>
    <name evidence="2" type="ORF">B296_00010282</name>
</gene>
<evidence type="ECO:0000256" key="1">
    <source>
        <dbReference type="RuleBase" id="RU366043"/>
    </source>
</evidence>
<dbReference type="GO" id="GO:0005802">
    <property type="term" value="C:trans-Golgi network"/>
    <property type="evidence" value="ECO:0007669"/>
    <property type="project" value="TreeGrafter"/>
</dbReference>
<dbReference type="EMBL" id="AMZH03001993">
    <property type="protein sequence ID" value="RRT77175.1"/>
    <property type="molecule type" value="Genomic_DNA"/>
</dbReference>
<accession>A0A444GI19</accession>
<keyword evidence="1" id="KW-0812">Transmembrane</keyword>
<dbReference type="PANTHER" id="PTHR10108">
    <property type="entry name" value="SAM-DEPENDENT METHYLTRANSFERASE"/>
    <property type="match status" value="1"/>
</dbReference>
<dbReference type="GO" id="GO:0032259">
    <property type="term" value="P:methylation"/>
    <property type="evidence" value="ECO:0007669"/>
    <property type="project" value="UniProtKB-KW"/>
</dbReference>
<dbReference type="AlphaFoldDB" id="A0A444GI19"/>
<sequence length="74" mass="8805">MDAYVAKNDLFKAESAYWNEIVESHIRIFRWKEMELRNVMDMRAGLGGCEPFDTYPRTYDLLHASGLFSREQKR</sequence>
<comment type="subcellular location">
    <subcellularLocation>
        <location evidence="1">Membrane</location>
        <topology evidence="1">Single-pass type II membrane protein</topology>
    </subcellularLocation>
</comment>
<reference evidence="2 3" key="1">
    <citation type="journal article" date="2014" name="Agronomy (Basel)">
        <title>A Draft Genome Sequence for Ensete ventricosum, the Drought-Tolerant Tree Against Hunger.</title>
        <authorList>
            <person name="Harrison J."/>
            <person name="Moore K.A."/>
            <person name="Paszkiewicz K."/>
            <person name="Jones T."/>
            <person name="Grant M."/>
            <person name="Ambacheew D."/>
            <person name="Muzemil S."/>
            <person name="Studholme D.J."/>
        </authorList>
    </citation>
    <scope>NUCLEOTIDE SEQUENCE [LARGE SCALE GENOMIC DNA]</scope>
</reference>
<dbReference type="InterPro" id="IPR004159">
    <property type="entry name" value="Put_SAM_MeTrfase"/>
</dbReference>
<dbReference type="GO" id="GO:0005768">
    <property type="term" value="C:endosome"/>
    <property type="evidence" value="ECO:0007669"/>
    <property type="project" value="TreeGrafter"/>
</dbReference>
<protein>
    <recommendedName>
        <fullName evidence="1">Methyltransferase</fullName>
        <ecNumber evidence="1">2.1.1.-</ecNumber>
    </recommendedName>
</protein>
<dbReference type="PANTHER" id="PTHR10108:SF1144">
    <property type="entry name" value="METHYLTRANSFERASE PMT10-RELATED"/>
    <property type="match status" value="1"/>
</dbReference>
<evidence type="ECO:0000313" key="3">
    <source>
        <dbReference type="Proteomes" id="UP000287651"/>
    </source>
</evidence>